<sequence>MNNLLEAARPTRRQVAALTLSGLAVAGTATAAIAASSDLRSVSATQRATDQQRLLDLINVFRAQNGLRAVRHSATVATVMQAEAERQVRAGYFSHGTEFIYNPSVQGYSFVREVIALSYNDDLNVLINFWKGSPAHRAAVLAPQANVMGIGLAYGHGTSLPWRVLGNVGIYEYQAGRGPNDYVSNITADLGTQSDDSKEIPAFALTGAISNHYYARGGANFFGQPTGNEFGSINGGAIQNFSNSRTIYWTPQQGAHTIYWSGTIGRRFAGAGFEHGWGYPMNSEYSFWGSVRQDFVKGGRINSVYWTPSTGARVINESGAISARWYSLGGPPALGFPTTDETMGSDGVIRVSFSRGVTINWSADRGVWVN</sequence>
<comment type="caution">
    <text evidence="3">The sequence shown here is derived from an EMBL/GenBank/DDBJ whole genome shotgun (WGS) entry which is preliminary data.</text>
</comment>
<dbReference type="InterPro" id="IPR035940">
    <property type="entry name" value="CAP_sf"/>
</dbReference>
<accession>A0ABP9AXQ1</accession>
<dbReference type="InterPro" id="IPR014044">
    <property type="entry name" value="CAP_dom"/>
</dbReference>
<gene>
    <name evidence="3" type="ORF">GCM10023352_01730</name>
</gene>
<dbReference type="SUPFAM" id="SSF55797">
    <property type="entry name" value="PR-1-like"/>
    <property type="match status" value="1"/>
</dbReference>
<evidence type="ECO:0000313" key="3">
    <source>
        <dbReference type="EMBL" id="GAA4787752.1"/>
    </source>
</evidence>
<feature type="chain" id="PRO_5045237566" description="SCP domain-containing protein" evidence="1">
    <location>
        <begin position="32"/>
        <end position="370"/>
    </location>
</feature>
<dbReference type="PANTHER" id="PTHR31157:SF1">
    <property type="entry name" value="SCP DOMAIN-CONTAINING PROTEIN"/>
    <property type="match status" value="1"/>
</dbReference>
<dbReference type="CDD" id="cd05379">
    <property type="entry name" value="CAP_bacterial"/>
    <property type="match status" value="1"/>
</dbReference>
<dbReference type="InterPro" id="IPR013207">
    <property type="entry name" value="LGFP"/>
</dbReference>
<feature type="signal peptide" evidence="1">
    <location>
        <begin position="1"/>
        <end position="31"/>
    </location>
</feature>
<dbReference type="Proteomes" id="UP001500187">
    <property type="component" value="Unassembled WGS sequence"/>
</dbReference>
<dbReference type="EMBL" id="BAABKP010000001">
    <property type="protein sequence ID" value="GAA4787752.1"/>
    <property type="molecule type" value="Genomic_DNA"/>
</dbReference>
<evidence type="ECO:0000259" key="2">
    <source>
        <dbReference type="Pfam" id="PF00188"/>
    </source>
</evidence>
<dbReference type="Pfam" id="PF08310">
    <property type="entry name" value="LGFP"/>
    <property type="match status" value="2"/>
</dbReference>
<evidence type="ECO:0000313" key="4">
    <source>
        <dbReference type="Proteomes" id="UP001500187"/>
    </source>
</evidence>
<keyword evidence="4" id="KW-1185">Reference proteome</keyword>
<dbReference type="RefSeq" id="WP_345443534.1">
    <property type="nucleotide sequence ID" value="NZ_BAABKP010000001.1"/>
</dbReference>
<evidence type="ECO:0000256" key="1">
    <source>
        <dbReference type="SAM" id="SignalP"/>
    </source>
</evidence>
<dbReference type="PANTHER" id="PTHR31157">
    <property type="entry name" value="SCP DOMAIN-CONTAINING PROTEIN"/>
    <property type="match status" value="1"/>
</dbReference>
<keyword evidence="1" id="KW-0732">Signal</keyword>
<dbReference type="Pfam" id="PF00188">
    <property type="entry name" value="CAP"/>
    <property type="match status" value="1"/>
</dbReference>
<dbReference type="Gene3D" id="3.40.33.10">
    <property type="entry name" value="CAP"/>
    <property type="match status" value="1"/>
</dbReference>
<reference evidence="4" key="1">
    <citation type="journal article" date="2019" name="Int. J. Syst. Evol. Microbiol.">
        <title>The Global Catalogue of Microorganisms (GCM) 10K type strain sequencing project: providing services to taxonomists for standard genome sequencing and annotation.</title>
        <authorList>
            <consortium name="The Broad Institute Genomics Platform"/>
            <consortium name="The Broad Institute Genome Sequencing Center for Infectious Disease"/>
            <person name="Wu L."/>
            <person name="Ma J."/>
        </authorList>
    </citation>
    <scope>NUCLEOTIDE SEQUENCE [LARGE SCALE GENOMIC DNA]</scope>
    <source>
        <strain evidence="4">JCM 18541</strain>
    </source>
</reference>
<feature type="domain" description="SCP" evidence="2">
    <location>
        <begin position="55"/>
        <end position="156"/>
    </location>
</feature>
<proteinExistence type="predicted"/>
<protein>
    <recommendedName>
        <fullName evidence="2">SCP domain-containing protein</fullName>
    </recommendedName>
</protein>
<organism evidence="3 4">
    <name type="scientific">Rothia endophytica</name>
    <dbReference type="NCBI Taxonomy" id="1324766"/>
    <lineage>
        <taxon>Bacteria</taxon>
        <taxon>Bacillati</taxon>
        <taxon>Actinomycetota</taxon>
        <taxon>Actinomycetes</taxon>
        <taxon>Micrococcales</taxon>
        <taxon>Micrococcaceae</taxon>
        <taxon>Rothia</taxon>
    </lineage>
</organism>
<name>A0ABP9AXQ1_9MICC</name>